<keyword evidence="1" id="KW-0812">Transmembrane</keyword>
<organism evidence="2 3">
    <name type="scientific">Cellulomonas chengniuliangii</name>
    <dbReference type="NCBI Taxonomy" id="2968084"/>
    <lineage>
        <taxon>Bacteria</taxon>
        <taxon>Bacillati</taxon>
        <taxon>Actinomycetota</taxon>
        <taxon>Actinomycetes</taxon>
        <taxon>Micrococcales</taxon>
        <taxon>Cellulomonadaceae</taxon>
        <taxon>Cellulomonas</taxon>
    </lineage>
</organism>
<evidence type="ECO:0000313" key="2">
    <source>
        <dbReference type="EMBL" id="UUI76518.1"/>
    </source>
</evidence>
<evidence type="ECO:0008006" key="4">
    <source>
        <dbReference type="Google" id="ProtNLM"/>
    </source>
</evidence>
<feature type="transmembrane region" description="Helical" evidence="1">
    <location>
        <begin position="245"/>
        <end position="267"/>
    </location>
</feature>
<feature type="transmembrane region" description="Helical" evidence="1">
    <location>
        <begin position="177"/>
        <end position="196"/>
    </location>
</feature>
<feature type="transmembrane region" description="Helical" evidence="1">
    <location>
        <begin position="412"/>
        <end position="432"/>
    </location>
</feature>
<reference evidence="2 3" key="1">
    <citation type="submission" date="2022-07" db="EMBL/GenBank/DDBJ databases">
        <title>Novel species in genus cellulomonas.</title>
        <authorList>
            <person name="Ye L."/>
        </authorList>
    </citation>
    <scope>NUCLEOTIDE SEQUENCE [LARGE SCALE GENOMIC DNA]</scope>
    <source>
        <strain evidence="3">zg-Y338</strain>
    </source>
</reference>
<feature type="transmembrane region" description="Helical" evidence="1">
    <location>
        <begin position="273"/>
        <end position="294"/>
    </location>
</feature>
<evidence type="ECO:0000256" key="1">
    <source>
        <dbReference type="SAM" id="Phobius"/>
    </source>
</evidence>
<feature type="transmembrane region" description="Helical" evidence="1">
    <location>
        <begin position="139"/>
        <end position="165"/>
    </location>
</feature>
<dbReference type="RefSeq" id="WP_227568800.1">
    <property type="nucleotide sequence ID" value="NZ_CP101988.1"/>
</dbReference>
<feature type="transmembrane region" description="Helical" evidence="1">
    <location>
        <begin position="341"/>
        <end position="361"/>
    </location>
</feature>
<accession>A0ABY5L3U1</accession>
<dbReference type="InterPro" id="IPR049694">
    <property type="entry name" value="Daptide_HExxH"/>
</dbReference>
<dbReference type="EMBL" id="CP101988">
    <property type="protein sequence ID" value="UUI76518.1"/>
    <property type="molecule type" value="Genomic_DNA"/>
</dbReference>
<name>A0ABY5L3U1_9CELL</name>
<keyword evidence="1" id="KW-1133">Transmembrane helix</keyword>
<dbReference type="PANTHER" id="PTHR13325">
    <property type="entry name" value="PROTEASE M50 MEMBRANE-BOUND TRANSCRIPTION FACTOR SITE 2 PROTEASE"/>
    <property type="match status" value="1"/>
</dbReference>
<dbReference type="InterPro" id="IPR001193">
    <property type="entry name" value="MBTPS2"/>
</dbReference>
<proteinExistence type="predicted"/>
<keyword evidence="3" id="KW-1185">Reference proteome</keyword>
<dbReference type="PANTHER" id="PTHR13325:SF3">
    <property type="entry name" value="MEMBRANE-BOUND TRANSCRIPTION FACTOR SITE-2 PROTEASE"/>
    <property type="match status" value="1"/>
</dbReference>
<evidence type="ECO:0000313" key="3">
    <source>
        <dbReference type="Proteomes" id="UP001316189"/>
    </source>
</evidence>
<gene>
    <name evidence="2" type="ORF">NP064_06430</name>
</gene>
<dbReference type="Proteomes" id="UP001316189">
    <property type="component" value="Chromosome"/>
</dbReference>
<dbReference type="NCBIfam" id="NF041824">
    <property type="entry name" value="daptide_HExxH"/>
    <property type="match status" value="1"/>
</dbReference>
<protein>
    <recommendedName>
        <fullName evidence="4">Peptide zinc metalloprotease protein</fullName>
    </recommendedName>
</protein>
<sequence>MSRPGRSAPVAVAEPQTGLPRTLRLAEGAELLERDTEDAVCVARAPDGRYVRVAADMERLLRALDGRRTAADLARELGPRWTVEAVEAALFRLIAMRLLETGAKPPRPRGSKLVTFVPPLTVQLTVLRPERLFARLRPVIAVLLSRYAVAAALVVVLGGLVALVVQGARVHDALGHPLPVAVLLAVAAASFVTSALHEFGHGAALAHHGGRPSRLGMMLFYLSPAFFCDVTDGWRLGDRTARVRVALAGILVQLVVAAVAALAALAVPGPWGSALLVLAVTTTVTGLMNLIPFVKLDGYIALMSHVDVPFLRERSMTDARRSVARVLYGGRYERELPQVTWAVPFGLASLVFPAVLVLAALRIWFPIILGLGILGAAVVISGLAVAARFAVRATGRLLVEARAAGTSALRRRVVTTLVVALGCATLLVPVPYTVAGGFEQDDGHLSFVVAQSADLDALAPGTPVTLARRGVVTSTELGTTAVGSEAPRDGTAPLAALLPVAASAAQVPVVLVPLEPEIETGESVGSAVADLGTRRLGTWLYLNYFAQLWR</sequence>
<feature type="transmembrane region" description="Helical" evidence="1">
    <location>
        <begin position="367"/>
        <end position="391"/>
    </location>
</feature>
<keyword evidence="1" id="KW-0472">Membrane</keyword>